<keyword evidence="3" id="KW-1185">Reference proteome</keyword>
<accession>A0ABN2NRM1</accession>
<dbReference type="PANTHER" id="PTHR42941">
    <property type="entry name" value="SLL1037 PROTEIN"/>
    <property type="match status" value="1"/>
</dbReference>
<reference evidence="2 3" key="1">
    <citation type="journal article" date="2019" name="Int. J. Syst. Evol. Microbiol.">
        <title>The Global Catalogue of Microorganisms (GCM) 10K type strain sequencing project: providing services to taxonomists for standard genome sequencing and annotation.</title>
        <authorList>
            <consortium name="The Broad Institute Genomics Platform"/>
            <consortium name="The Broad Institute Genome Sequencing Center for Infectious Disease"/>
            <person name="Wu L."/>
            <person name="Ma J."/>
        </authorList>
    </citation>
    <scope>NUCLEOTIDE SEQUENCE [LARGE SCALE GENOMIC DNA]</scope>
    <source>
        <strain evidence="2 3">JCM 13581</strain>
    </source>
</reference>
<organism evidence="2 3">
    <name type="scientific">Streptomyces sodiiphilus</name>
    <dbReference type="NCBI Taxonomy" id="226217"/>
    <lineage>
        <taxon>Bacteria</taxon>
        <taxon>Bacillati</taxon>
        <taxon>Actinomycetota</taxon>
        <taxon>Actinomycetes</taxon>
        <taxon>Kitasatosporales</taxon>
        <taxon>Streptomycetaceae</taxon>
        <taxon>Streptomyces</taxon>
    </lineage>
</organism>
<comment type="caution">
    <text evidence="2">The sequence shown here is derived from an EMBL/GenBank/DDBJ whole genome shotgun (WGS) entry which is preliminary data.</text>
</comment>
<dbReference type="EMBL" id="BAAAMJ010000001">
    <property type="protein sequence ID" value="GAA1895332.1"/>
    <property type="molecule type" value="Genomic_DNA"/>
</dbReference>
<evidence type="ECO:0000256" key="1">
    <source>
        <dbReference type="SAM" id="SignalP"/>
    </source>
</evidence>
<dbReference type="RefSeq" id="WP_344257918.1">
    <property type="nucleotide sequence ID" value="NZ_BAAAMJ010000001.1"/>
</dbReference>
<evidence type="ECO:0000313" key="3">
    <source>
        <dbReference type="Proteomes" id="UP001501303"/>
    </source>
</evidence>
<feature type="chain" id="PRO_5046728974" evidence="1">
    <location>
        <begin position="30"/>
        <end position="319"/>
    </location>
</feature>
<dbReference type="NCBIfam" id="TIGR02122">
    <property type="entry name" value="TRAP_TAXI"/>
    <property type="match status" value="1"/>
</dbReference>
<name>A0ABN2NRM1_9ACTN</name>
<dbReference type="SUPFAM" id="SSF53850">
    <property type="entry name" value="Periplasmic binding protein-like II"/>
    <property type="match status" value="1"/>
</dbReference>
<dbReference type="Gene3D" id="3.40.190.10">
    <property type="entry name" value="Periplasmic binding protein-like II"/>
    <property type="match status" value="2"/>
</dbReference>
<sequence length="319" mass="33816">MTLERLRLGLLAAVLAVLPACQGTPPSHAGELRIATGAPGGVYYAYGHGLSDALRSHLPGLEPEVLRTAASLDNVRQVISGEAEVAFSLADSAALAAAGEPPFEDPQPVRALARLYDNYVHLVVARDSGIRSLEDLRGRRVSTGAEGSGTELIVDRLLELSGIEPGSDLERSRLNIDASAAALAAGELSAFFFSSGLPAQAVGELADAGNIRLVDLAEHAGPMRARYGELYAERSIPQSVYGLPATGTIGVPNYLIVHADMDRELARWLTGVLFAAREELADAHPEARRLNLRGAFSTYPVELHPGAADHYREARGRSG</sequence>
<dbReference type="Pfam" id="PF16868">
    <property type="entry name" value="NMT1_3"/>
    <property type="match status" value="1"/>
</dbReference>
<protein>
    <submittedName>
        <fullName evidence="2">TAXI family TRAP transporter solute-binding subunit</fullName>
    </submittedName>
</protein>
<dbReference type="Proteomes" id="UP001501303">
    <property type="component" value="Unassembled WGS sequence"/>
</dbReference>
<dbReference type="PANTHER" id="PTHR42941:SF1">
    <property type="entry name" value="SLL1037 PROTEIN"/>
    <property type="match status" value="1"/>
</dbReference>
<evidence type="ECO:0000313" key="2">
    <source>
        <dbReference type="EMBL" id="GAA1895332.1"/>
    </source>
</evidence>
<proteinExistence type="predicted"/>
<dbReference type="InterPro" id="IPR011852">
    <property type="entry name" value="TRAP_TAXI"/>
</dbReference>
<keyword evidence="1" id="KW-0732">Signal</keyword>
<gene>
    <name evidence="2" type="ORF">GCM10009716_01540</name>
</gene>
<feature type="signal peptide" evidence="1">
    <location>
        <begin position="1"/>
        <end position="29"/>
    </location>
</feature>